<organism evidence="2 3">
    <name type="scientific">Paenibacillus ferrarius</name>
    <dbReference type="NCBI Taxonomy" id="1469647"/>
    <lineage>
        <taxon>Bacteria</taxon>
        <taxon>Bacillati</taxon>
        <taxon>Bacillota</taxon>
        <taxon>Bacilli</taxon>
        <taxon>Bacillales</taxon>
        <taxon>Paenibacillaceae</taxon>
        <taxon>Paenibacillus</taxon>
    </lineage>
</organism>
<evidence type="ECO:0000313" key="2">
    <source>
        <dbReference type="EMBL" id="OPH56345.1"/>
    </source>
</evidence>
<accession>A0A1V4HI53</accession>
<dbReference type="EMBL" id="MBTG01000016">
    <property type="protein sequence ID" value="OPH56345.1"/>
    <property type="molecule type" value="Genomic_DNA"/>
</dbReference>
<feature type="domain" description="GAF" evidence="1">
    <location>
        <begin position="16"/>
        <end position="132"/>
    </location>
</feature>
<name>A0A1V4HI53_9BACL</name>
<evidence type="ECO:0000313" key="3">
    <source>
        <dbReference type="Proteomes" id="UP000190626"/>
    </source>
</evidence>
<dbReference type="AlphaFoldDB" id="A0A1V4HI53"/>
<dbReference type="Proteomes" id="UP000190626">
    <property type="component" value="Unassembled WGS sequence"/>
</dbReference>
<gene>
    <name evidence="2" type="ORF">BC351_27985</name>
</gene>
<sequence>MAIGDTSLKVELALLQSLTSSDFMALASLQGHSGRGGWDYVWGNRNDRYQHMVIRAGHGLAGTALRLGRWVKIDDTCAENSQERLHCPLMLAEQLQSAAVFPLMTSSNRQIVGLIYLGKRKQSRFEGSELLAAQEKIAALASLLEGIIQETAK</sequence>
<keyword evidence="3" id="KW-1185">Reference proteome</keyword>
<reference evidence="3" key="1">
    <citation type="submission" date="2016-07" db="EMBL/GenBank/DDBJ databases">
        <authorList>
            <person name="Florea S."/>
            <person name="Webb J.S."/>
            <person name="Jaromczyk J."/>
            <person name="Schardl C.L."/>
        </authorList>
    </citation>
    <scope>NUCLEOTIDE SEQUENCE [LARGE SCALE GENOMIC DNA]</scope>
    <source>
        <strain evidence="3">CY1</strain>
    </source>
</reference>
<proteinExistence type="predicted"/>
<dbReference type="InterPro" id="IPR029016">
    <property type="entry name" value="GAF-like_dom_sf"/>
</dbReference>
<dbReference type="OrthoDB" id="2360948at2"/>
<dbReference type="RefSeq" id="WP_158082137.1">
    <property type="nucleotide sequence ID" value="NZ_MBTG01000016.1"/>
</dbReference>
<dbReference type="STRING" id="1469647.BC351_27985"/>
<comment type="caution">
    <text evidence="2">The sequence shown here is derived from an EMBL/GenBank/DDBJ whole genome shotgun (WGS) entry which is preliminary data.</text>
</comment>
<dbReference type="SUPFAM" id="SSF55781">
    <property type="entry name" value="GAF domain-like"/>
    <property type="match status" value="1"/>
</dbReference>
<evidence type="ECO:0000259" key="1">
    <source>
        <dbReference type="Pfam" id="PF13185"/>
    </source>
</evidence>
<protein>
    <recommendedName>
        <fullName evidence="1">GAF domain-containing protein</fullName>
    </recommendedName>
</protein>
<dbReference type="Pfam" id="PF13185">
    <property type="entry name" value="GAF_2"/>
    <property type="match status" value="1"/>
</dbReference>
<dbReference type="InterPro" id="IPR003018">
    <property type="entry name" value="GAF"/>
</dbReference>
<dbReference type="Gene3D" id="3.30.450.40">
    <property type="match status" value="1"/>
</dbReference>